<gene>
    <name evidence="2" type="ORF">PRZ48_001566</name>
</gene>
<protein>
    <recommendedName>
        <fullName evidence="4">F-box domain-containing protein</fullName>
    </recommendedName>
</protein>
<evidence type="ECO:0000256" key="1">
    <source>
        <dbReference type="SAM" id="MobiDB-lite"/>
    </source>
</evidence>
<name>A0ABR0F3B1_ZASCE</name>
<evidence type="ECO:0000313" key="2">
    <source>
        <dbReference type="EMBL" id="KAK4507831.1"/>
    </source>
</evidence>
<organism evidence="2 3">
    <name type="scientific">Zasmidium cellare</name>
    <name type="common">Wine cellar mold</name>
    <name type="synonym">Racodium cellare</name>
    <dbReference type="NCBI Taxonomy" id="395010"/>
    <lineage>
        <taxon>Eukaryota</taxon>
        <taxon>Fungi</taxon>
        <taxon>Dikarya</taxon>
        <taxon>Ascomycota</taxon>
        <taxon>Pezizomycotina</taxon>
        <taxon>Dothideomycetes</taxon>
        <taxon>Dothideomycetidae</taxon>
        <taxon>Mycosphaerellales</taxon>
        <taxon>Mycosphaerellaceae</taxon>
        <taxon>Zasmidium</taxon>
    </lineage>
</organism>
<evidence type="ECO:0000313" key="3">
    <source>
        <dbReference type="Proteomes" id="UP001305779"/>
    </source>
</evidence>
<feature type="compositionally biased region" description="Polar residues" evidence="1">
    <location>
        <begin position="125"/>
        <end position="134"/>
    </location>
</feature>
<dbReference type="EMBL" id="JAXOVC010000001">
    <property type="protein sequence ID" value="KAK4507831.1"/>
    <property type="molecule type" value="Genomic_DNA"/>
</dbReference>
<feature type="region of interest" description="Disordered" evidence="1">
    <location>
        <begin position="30"/>
        <end position="73"/>
    </location>
</feature>
<dbReference type="Proteomes" id="UP001305779">
    <property type="component" value="Unassembled WGS sequence"/>
</dbReference>
<sequence>MELIQPADTNTWHAKVALKIAKKLRSDKQYTQAAIDKKEKKTAAKLQKRNRRPDNATPAVETNELGERIDYGPSFSDATTLASSRKYSKTEKDHGDMMHRLAHHDSFDSLLDKPYMKEQLRDPYFSSTDPQSRMQAPRSEKDEARIASLPDELWERIATFMEPVDAANLAYSTKTLYKKLHGIAPFAALDEPENKHHKIAFLHQFDHHHPRHLLCFPCGKYHRRLTPGKEALQIEFFKHPVFDCPNVKNSVLPRMRITHGRYLPYYFVQLALRAARHHPSYGIDHTTLARRWKCKDSDWKHRSRFLVHDDRLLMRVVSQVYTPPAKTLTETAERHILYDREEYTPFFSVCAHWKDGDLMKICKCMMSHVPAPPDPYHKQIQRSFKLSASAARPDFIVRGCDECRPARRCPECPTEYLVEVQMIEDTNDKVNPFKHALVVTRWSDLGDGSSPYTSPEWAAIHGVNAAGYDSFSNVGRRAVGGIFESQVSGAIPGQRLISLNPGNKKSGEEGHGWY</sequence>
<feature type="region of interest" description="Disordered" evidence="1">
    <location>
        <begin position="122"/>
        <end position="143"/>
    </location>
</feature>
<accession>A0ABR0F3B1</accession>
<evidence type="ECO:0008006" key="4">
    <source>
        <dbReference type="Google" id="ProtNLM"/>
    </source>
</evidence>
<keyword evidence="3" id="KW-1185">Reference proteome</keyword>
<proteinExistence type="predicted"/>
<reference evidence="2 3" key="1">
    <citation type="journal article" date="2023" name="G3 (Bethesda)">
        <title>A chromosome-level genome assembly of Zasmidium syzygii isolated from banana leaves.</title>
        <authorList>
            <person name="van Westerhoven A.C."/>
            <person name="Mehrabi R."/>
            <person name="Talebi R."/>
            <person name="Steentjes M.B.F."/>
            <person name="Corcolon B."/>
            <person name="Chong P.A."/>
            <person name="Kema G.H.J."/>
            <person name="Seidl M.F."/>
        </authorList>
    </citation>
    <scope>NUCLEOTIDE SEQUENCE [LARGE SCALE GENOMIC DNA]</scope>
    <source>
        <strain evidence="2 3">P124</strain>
    </source>
</reference>
<comment type="caution">
    <text evidence="2">The sequence shown here is derived from an EMBL/GenBank/DDBJ whole genome shotgun (WGS) entry which is preliminary data.</text>
</comment>